<dbReference type="PANTHER" id="PTHR34294">
    <property type="entry name" value="TRANSCRIPTIONAL REGULATOR-RELATED"/>
    <property type="match status" value="1"/>
</dbReference>
<evidence type="ECO:0000256" key="2">
    <source>
        <dbReference type="ARBA" id="ARBA00023015"/>
    </source>
</evidence>
<dbReference type="Gene3D" id="1.10.10.10">
    <property type="entry name" value="Winged helix-like DNA-binding domain superfamily/Winged helix DNA-binding domain"/>
    <property type="match status" value="1"/>
</dbReference>
<accession>A0ABV5LVG8</accession>
<evidence type="ECO:0000256" key="1">
    <source>
        <dbReference type="ARBA" id="ARBA00010466"/>
    </source>
</evidence>
<dbReference type="PANTHER" id="PTHR34294:SF1">
    <property type="entry name" value="TRANSCRIPTIONAL REGULATOR LSRR"/>
    <property type="match status" value="1"/>
</dbReference>
<evidence type="ECO:0000313" key="6">
    <source>
        <dbReference type="EMBL" id="MFB9378081.1"/>
    </source>
</evidence>
<keyword evidence="2" id="KW-0805">Transcription regulation</keyword>
<protein>
    <submittedName>
        <fullName evidence="6">Sugar-binding transcriptional regulator</fullName>
    </submittedName>
</protein>
<dbReference type="InterPro" id="IPR036388">
    <property type="entry name" value="WH-like_DNA-bd_sf"/>
</dbReference>
<dbReference type="Gene3D" id="3.40.50.1360">
    <property type="match status" value="1"/>
</dbReference>
<evidence type="ECO:0000256" key="3">
    <source>
        <dbReference type="ARBA" id="ARBA00023125"/>
    </source>
</evidence>
<dbReference type="Proteomes" id="UP001589748">
    <property type="component" value="Unassembled WGS sequence"/>
</dbReference>
<keyword evidence="4" id="KW-0804">Transcription</keyword>
<evidence type="ECO:0000256" key="4">
    <source>
        <dbReference type="ARBA" id="ARBA00023163"/>
    </source>
</evidence>
<proteinExistence type="inferred from homology"/>
<dbReference type="InterPro" id="IPR007324">
    <property type="entry name" value="Sugar-bd_dom_put"/>
</dbReference>
<keyword evidence="3" id="KW-0238">DNA-binding</keyword>
<evidence type="ECO:0000259" key="5">
    <source>
        <dbReference type="Pfam" id="PF04198"/>
    </source>
</evidence>
<name>A0ABV5LVG8_9ACTN</name>
<feature type="domain" description="Sugar-binding" evidence="5">
    <location>
        <begin position="67"/>
        <end position="308"/>
    </location>
</feature>
<comment type="similarity">
    <text evidence="1">Belongs to the SorC transcriptional regulatory family.</text>
</comment>
<organism evidence="6 7">
    <name type="scientific">Kineococcus gynurae</name>
    <dbReference type="NCBI Taxonomy" id="452979"/>
    <lineage>
        <taxon>Bacteria</taxon>
        <taxon>Bacillati</taxon>
        <taxon>Actinomycetota</taxon>
        <taxon>Actinomycetes</taxon>
        <taxon>Kineosporiales</taxon>
        <taxon>Kineosporiaceae</taxon>
        <taxon>Kineococcus</taxon>
    </lineage>
</organism>
<keyword evidence="7" id="KW-1185">Reference proteome</keyword>
<evidence type="ECO:0000313" key="7">
    <source>
        <dbReference type="Proteomes" id="UP001589748"/>
    </source>
</evidence>
<gene>
    <name evidence="6" type="ORF">ACFFVI_14005</name>
</gene>
<sequence>MERLTLGPEEATELAAIARRHYVDGVSRVEIAKERGLSRFKVGRLLQTAHEAGIVRIEIRTPGDIDVALSESLRQAFGLRRALVVRTADPDRVREPLGQVCAELLREIVTSEDVLGFDCGRTLRAMTGHLRGLAGCDVVQLTGMGGELGETAGDIARVVGEVNGGRVFPIYAPLVVPDARTAQVLRSQRTIKSTTSAWQRVTIAVVAIGAWSRELSQTPALIGPAETARLARAGVVGETAALLMDADGRRIPALDDRRIAIAERDLRAVPDRIGVAGGTGKAEAIRSMLRSGLLTSLVTDEHVARRLVES</sequence>
<dbReference type="SUPFAM" id="SSF100950">
    <property type="entry name" value="NagB/RpiA/CoA transferase-like"/>
    <property type="match status" value="1"/>
</dbReference>
<dbReference type="InterPro" id="IPR037171">
    <property type="entry name" value="NagB/RpiA_transferase-like"/>
</dbReference>
<comment type="caution">
    <text evidence="6">The sequence shown here is derived from an EMBL/GenBank/DDBJ whole genome shotgun (WGS) entry which is preliminary data.</text>
</comment>
<dbReference type="RefSeq" id="WP_380137448.1">
    <property type="nucleotide sequence ID" value="NZ_JBHLUI010000008.1"/>
</dbReference>
<reference evidence="6 7" key="1">
    <citation type="submission" date="2024-09" db="EMBL/GenBank/DDBJ databases">
        <authorList>
            <person name="Sun Q."/>
            <person name="Mori K."/>
        </authorList>
    </citation>
    <scope>NUCLEOTIDE SEQUENCE [LARGE SCALE GENOMIC DNA]</scope>
    <source>
        <strain evidence="6 7">TISTR 1856</strain>
    </source>
</reference>
<dbReference type="InterPro" id="IPR051054">
    <property type="entry name" value="SorC_transcr_regulators"/>
</dbReference>
<dbReference type="EMBL" id="JBHMDM010000007">
    <property type="protein sequence ID" value="MFB9378081.1"/>
    <property type="molecule type" value="Genomic_DNA"/>
</dbReference>
<dbReference type="Pfam" id="PF04198">
    <property type="entry name" value="Sugar-bind"/>
    <property type="match status" value="1"/>
</dbReference>